<dbReference type="GO" id="GO:0004553">
    <property type="term" value="F:hydrolase activity, hydrolyzing O-glycosyl compounds"/>
    <property type="evidence" value="ECO:0007669"/>
    <property type="project" value="InterPro"/>
</dbReference>
<dbReference type="Proteomes" id="UP000054270">
    <property type="component" value="Unassembled WGS sequence"/>
</dbReference>
<dbReference type="OMA" id="SHHEIRC"/>
<dbReference type="InterPro" id="IPR013320">
    <property type="entry name" value="ConA-like_dom_sf"/>
</dbReference>
<gene>
    <name evidence="2" type="ORF">HYPSUDRAFT_127767</name>
</gene>
<dbReference type="GO" id="GO:0009251">
    <property type="term" value="P:glucan catabolic process"/>
    <property type="evidence" value="ECO:0007669"/>
    <property type="project" value="TreeGrafter"/>
</dbReference>
<evidence type="ECO:0000259" key="1">
    <source>
        <dbReference type="PROSITE" id="PS51762"/>
    </source>
</evidence>
<dbReference type="Pfam" id="PF26113">
    <property type="entry name" value="GH16_XgeA"/>
    <property type="match status" value="1"/>
</dbReference>
<dbReference type="Gene3D" id="2.60.120.200">
    <property type="match status" value="1"/>
</dbReference>
<protein>
    <submittedName>
        <fullName evidence="2">Glycoside hydrolase family 16 protein</fullName>
    </submittedName>
</protein>
<organism evidence="2 3">
    <name type="scientific">Hypholoma sublateritium (strain FD-334 SS-4)</name>
    <dbReference type="NCBI Taxonomy" id="945553"/>
    <lineage>
        <taxon>Eukaryota</taxon>
        <taxon>Fungi</taxon>
        <taxon>Dikarya</taxon>
        <taxon>Basidiomycota</taxon>
        <taxon>Agaricomycotina</taxon>
        <taxon>Agaricomycetes</taxon>
        <taxon>Agaricomycetidae</taxon>
        <taxon>Agaricales</taxon>
        <taxon>Agaricineae</taxon>
        <taxon>Strophariaceae</taxon>
        <taxon>Hypholoma</taxon>
    </lineage>
</organism>
<keyword evidence="2" id="KW-0378">Hydrolase</keyword>
<dbReference type="InterPro" id="IPR050546">
    <property type="entry name" value="Glycosyl_Hydrlase_16"/>
</dbReference>
<proteinExistence type="predicted"/>
<name>A0A0D2LMK0_HYPSF</name>
<evidence type="ECO:0000313" key="3">
    <source>
        <dbReference type="Proteomes" id="UP000054270"/>
    </source>
</evidence>
<dbReference type="InterPro" id="IPR000757">
    <property type="entry name" value="Beta-glucanase-like"/>
</dbReference>
<dbReference type="PANTHER" id="PTHR10963:SF24">
    <property type="entry name" value="GLYCOSIDASE C21B10.07-RELATED"/>
    <property type="match status" value="1"/>
</dbReference>
<dbReference type="PANTHER" id="PTHR10963">
    <property type="entry name" value="GLYCOSYL HYDROLASE-RELATED"/>
    <property type="match status" value="1"/>
</dbReference>
<dbReference type="SUPFAM" id="SSF49899">
    <property type="entry name" value="Concanavalin A-like lectins/glucanases"/>
    <property type="match status" value="1"/>
</dbReference>
<dbReference type="EMBL" id="KN817519">
    <property type="protein sequence ID" value="KJA29217.1"/>
    <property type="molecule type" value="Genomic_DNA"/>
</dbReference>
<feature type="domain" description="GH16" evidence="1">
    <location>
        <begin position="16"/>
        <end position="282"/>
    </location>
</feature>
<dbReference type="CDD" id="cd02181">
    <property type="entry name" value="GH16_fungal_Lam16A_glucanase"/>
    <property type="match status" value="1"/>
</dbReference>
<dbReference type="AlphaFoldDB" id="A0A0D2LMK0"/>
<dbReference type="OrthoDB" id="192832at2759"/>
<sequence length="358" mass="39976">MVLESRDSVERNANGSAFIWLPNDDYSGNTFYDRWTFWDQADPTNYVNRSTAFEERLVYVQDDGRIIMKADDTTRLDKGTFRKSVRIESVTKYDGGLFILDLNQAPWGCAVWPAFWTYGNHWPNNGEIDVIEGVHDNEHNQIAFHTADGCKLNSNVSFTGTTQKATSTGQNQTDCNGLINDNSGCGITEWSRASYGPYFDRQGGGIFAMKWDENDISVWSFFRAAIPSDVTAGSPAPSTWGLPSAKLDSSLCDIERFFSNHSIVFDITFCGDWAGNTYATSLCPGTCEERLMEPSNFANATWSINSLKVYKKQNLAGQSPLSSSASYTSHHEIRCMLGVLLFMPLIPYILSLGIHDLL</sequence>
<reference evidence="3" key="1">
    <citation type="submission" date="2014-04" db="EMBL/GenBank/DDBJ databases">
        <title>Evolutionary Origins and Diversification of the Mycorrhizal Mutualists.</title>
        <authorList>
            <consortium name="DOE Joint Genome Institute"/>
            <consortium name="Mycorrhizal Genomics Consortium"/>
            <person name="Kohler A."/>
            <person name="Kuo A."/>
            <person name="Nagy L.G."/>
            <person name="Floudas D."/>
            <person name="Copeland A."/>
            <person name="Barry K.W."/>
            <person name="Cichocki N."/>
            <person name="Veneault-Fourrey C."/>
            <person name="LaButti K."/>
            <person name="Lindquist E.A."/>
            <person name="Lipzen A."/>
            <person name="Lundell T."/>
            <person name="Morin E."/>
            <person name="Murat C."/>
            <person name="Riley R."/>
            <person name="Ohm R."/>
            <person name="Sun H."/>
            <person name="Tunlid A."/>
            <person name="Henrissat B."/>
            <person name="Grigoriev I.V."/>
            <person name="Hibbett D.S."/>
            <person name="Martin F."/>
        </authorList>
    </citation>
    <scope>NUCLEOTIDE SEQUENCE [LARGE SCALE GENOMIC DNA]</scope>
    <source>
        <strain evidence="3">FD-334 SS-4</strain>
    </source>
</reference>
<accession>A0A0D2LMK0</accession>
<dbReference type="PROSITE" id="PS51762">
    <property type="entry name" value="GH16_2"/>
    <property type="match status" value="1"/>
</dbReference>
<dbReference type="STRING" id="945553.A0A0D2LMK0"/>
<evidence type="ECO:0000313" key="2">
    <source>
        <dbReference type="EMBL" id="KJA29217.1"/>
    </source>
</evidence>
<keyword evidence="3" id="KW-1185">Reference proteome</keyword>